<keyword evidence="3" id="KW-1185">Reference proteome</keyword>
<dbReference type="Proteomes" id="UP000319557">
    <property type="component" value="Chromosome"/>
</dbReference>
<gene>
    <name evidence="2" type="ORF">EC9_13480</name>
</gene>
<feature type="region of interest" description="Disordered" evidence="1">
    <location>
        <begin position="47"/>
        <end position="67"/>
    </location>
</feature>
<protein>
    <submittedName>
        <fullName evidence="2">Uncharacterized protein</fullName>
    </submittedName>
</protein>
<sequence>MNFNGQDGAVESNNLKTGTSRKSTMLKSNLSLLVAFAILAAATSTTVAQTPSPGAEIDDSKSPKFGNGATPDLIAVSQKQPVSEQPSFTQGEAQSDVVTLFQWTGANPRTAKVAKIKSTDGRQWTVPARTHFQSAPKAFDLYNEANKVTPAGLADVDVNQIPVIDAGGDEIFTAYVFGDNYFEFYVNGKLLAVDPVPMTPFNSNVIRFKAQRPVTIGVMGVDWEERLGLGFEQFRGAPFHQGDAGLVAVIKNAAGETVSITDEIWKAQTFYVAPLKSPDCLVVNGSHRDSSKSSTDDVDDGTTWFAAHWPIPQNWAAADFNDHHWPNAVTFTNDFVGVNNKPAYTNFTDLFDAPDADAKFIWSSSLVHDNLVLMRTTIGK</sequence>
<evidence type="ECO:0000313" key="2">
    <source>
        <dbReference type="EMBL" id="QDS87171.1"/>
    </source>
</evidence>
<organism evidence="2 3">
    <name type="scientific">Rosistilla ulvae</name>
    <dbReference type="NCBI Taxonomy" id="1930277"/>
    <lineage>
        <taxon>Bacteria</taxon>
        <taxon>Pseudomonadati</taxon>
        <taxon>Planctomycetota</taxon>
        <taxon>Planctomycetia</taxon>
        <taxon>Pirellulales</taxon>
        <taxon>Pirellulaceae</taxon>
        <taxon>Rosistilla</taxon>
    </lineage>
</organism>
<reference evidence="2 3" key="1">
    <citation type="submission" date="2019-02" db="EMBL/GenBank/DDBJ databases">
        <title>Deep-cultivation of Planctomycetes and their phenomic and genomic characterization uncovers novel biology.</title>
        <authorList>
            <person name="Wiegand S."/>
            <person name="Jogler M."/>
            <person name="Boedeker C."/>
            <person name="Pinto D."/>
            <person name="Vollmers J."/>
            <person name="Rivas-Marin E."/>
            <person name="Kohn T."/>
            <person name="Peeters S.H."/>
            <person name="Heuer A."/>
            <person name="Rast P."/>
            <person name="Oberbeckmann S."/>
            <person name="Bunk B."/>
            <person name="Jeske O."/>
            <person name="Meyerdierks A."/>
            <person name="Storesund J.E."/>
            <person name="Kallscheuer N."/>
            <person name="Luecker S."/>
            <person name="Lage O.M."/>
            <person name="Pohl T."/>
            <person name="Merkel B.J."/>
            <person name="Hornburger P."/>
            <person name="Mueller R.-W."/>
            <person name="Bruemmer F."/>
            <person name="Labrenz M."/>
            <person name="Spormann A.M."/>
            <person name="Op den Camp H."/>
            <person name="Overmann J."/>
            <person name="Amann R."/>
            <person name="Jetten M.S.M."/>
            <person name="Mascher T."/>
            <person name="Medema M.H."/>
            <person name="Devos D.P."/>
            <person name="Kaster A.-K."/>
            <person name="Ovreas L."/>
            <person name="Rohde M."/>
            <person name="Galperin M.Y."/>
            <person name="Jogler C."/>
        </authorList>
    </citation>
    <scope>NUCLEOTIDE SEQUENCE [LARGE SCALE GENOMIC DNA]</scope>
    <source>
        <strain evidence="2 3">EC9</strain>
    </source>
</reference>
<evidence type="ECO:0000313" key="3">
    <source>
        <dbReference type="Proteomes" id="UP000319557"/>
    </source>
</evidence>
<accession>A0A517LX21</accession>
<feature type="region of interest" description="Disordered" evidence="1">
    <location>
        <begin position="1"/>
        <end position="21"/>
    </location>
</feature>
<dbReference type="Gene3D" id="2.60.120.260">
    <property type="entry name" value="Galactose-binding domain-like"/>
    <property type="match status" value="1"/>
</dbReference>
<evidence type="ECO:0000256" key="1">
    <source>
        <dbReference type="SAM" id="MobiDB-lite"/>
    </source>
</evidence>
<dbReference type="KEGG" id="ruv:EC9_13480"/>
<dbReference type="EMBL" id="CP036261">
    <property type="protein sequence ID" value="QDS87171.1"/>
    <property type="molecule type" value="Genomic_DNA"/>
</dbReference>
<proteinExistence type="predicted"/>
<dbReference type="AlphaFoldDB" id="A0A517LX21"/>
<name>A0A517LX21_9BACT</name>